<comment type="caution">
    <text evidence="1">The sequence shown here is derived from an EMBL/GenBank/DDBJ whole genome shotgun (WGS) entry which is preliminary data.</text>
</comment>
<accession>A0A2P5ELA8</accession>
<sequence>AKISELCATQTEVHATSSDGFGLDRNPVQSARPRIDETLTTAEILFLYDIECLLTY</sequence>
<feature type="non-terminal residue" evidence="1">
    <location>
        <position position="1"/>
    </location>
</feature>
<dbReference type="Proteomes" id="UP000237000">
    <property type="component" value="Unassembled WGS sequence"/>
</dbReference>
<reference evidence="2" key="1">
    <citation type="submission" date="2016-06" db="EMBL/GenBank/DDBJ databases">
        <title>Parallel loss of symbiosis genes in relatives of nitrogen-fixing non-legume Parasponia.</title>
        <authorList>
            <person name="Van Velzen R."/>
            <person name="Holmer R."/>
            <person name="Bu F."/>
            <person name="Rutten L."/>
            <person name="Van Zeijl A."/>
            <person name="Liu W."/>
            <person name="Santuari L."/>
            <person name="Cao Q."/>
            <person name="Sharma T."/>
            <person name="Shen D."/>
            <person name="Roswanjaya Y."/>
            <person name="Wardhani T."/>
            <person name="Kalhor M.S."/>
            <person name="Jansen J."/>
            <person name="Van den Hoogen J."/>
            <person name="Gungor B."/>
            <person name="Hartog M."/>
            <person name="Hontelez J."/>
            <person name="Verver J."/>
            <person name="Yang W.-C."/>
            <person name="Schijlen E."/>
            <person name="Repin R."/>
            <person name="Schilthuizen M."/>
            <person name="Schranz E."/>
            <person name="Heidstra R."/>
            <person name="Miyata K."/>
            <person name="Fedorova E."/>
            <person name="Kohlen W."/>
            <person name="Bisseling T."/>
            <person name="Smit S."/>
            <person name="Geurts R."/>
        </authorList>
    </citation>
    <scope>NUCLEOTIDE SEQUENCE [LARGE SCALE GENOMIC DNA]</scope>
    <source>
        <strain evidence="2">cv. RG33-2</strain>
    </source>
</reference>
<protein>
    <submittedName>
        <fullName evidence="1">Uncharacterized protein</fullName>
    </submittedName>
</protein>
<dbReference type="InParanoid" id="A0A2P5ELA8"/>
<gene>
    <name evidence="1" type="ORF">TorRG33x02_178770</name>
</gene>
<keyword evidence="2" id="KW-1185">Reference proteome</keyword>
<evidence type="ECO:0000313" key="1">
    <source>
        <dbReference type="EMBL" id="PON86311.1"/>
    </source>
</evidence>
<evidence type="ECO:0000313" key="2">
    <source>
        <dbReference type="Proteomes" id="UP000237000"/>
    </source>
</evidence>
<name>A0A2P5ELA8_TREOI</name>
<dbReference type="AlphaFoldDB" id="A0A2P5ELA8"/>
<organism evidence="1 2">
    <name type="scientific">Trema orientale</name>
    <name type="common">Charcoal tree</name>
    <name type="synonym">Celtis orientalis</name>
    <dbReference type="NCBI Taxonomy" id="63057"/>
    <lineage>
        <taxon>Eukaryota</taxon>
        <taxon>Viridiplantae</taxon>
        <taxon>Streptophyta</taxon>
        <taxon>Embryophyta</taxon>
        <taxon>Tracheophyta</taxon>
        <taxon>Spermatophyta</taxon>
        <taxon>Magnoliopsida</taxon>
        <taxon>eudicotyledons</taxon>
        <taxon>Gunneridae</taxon>
        <taxon>Pentapetalae</taxon>
        <taxon>rosids</taxon>
        <taxon>fabids</taxon>
        <taxon>Rosales</taxon>
        <taxon>Cannabaceae</taxon>
        <taxon>Trema</taxon>
    </lineage>
</organism>
<dbReference type="OrthoDB" id="10510334at2759"/>
<proteinExistence type="predicted"/>
<dbReference type="EMBL" id="JXTC01000134">
    <property type="protein sequence ID" value="PON86311.1"/>
    <property type="molecule type" value="Genomic_DNA"/>
</dbReference>